<keyword evidence="2" id="KW-1185">Reference proteome</keyword>
<evidence type="ECO:0000313" key="1">
    <source>
        <dbReference type="EMBL" id="KOO21776.1"/>
    </source>
</evidence>
<evidence type="ECO:0000313" key="2">
    <source>
        <dbReference type="Proteomes" id="UP000037460"/>
    </source>
</evidence>
<name>A0A0M0J597_9EUKA</name>
<protein>
    <submittedName>
        <fullName evidence="1">Uncharacterized protein</fullName>
    </submittedName>
</protein>
<dbReference type="OrthoDB" id="10266294at2759"/>
<dbReference type="AlphaFoldDB" id="A0A0M0J597"/>
<gene>
    <name evidence="1" type="ORF">Ctob_002821</name>
</gene>
<reference evidence="2" key="1">
    <citation type="journal article" date="2015" name="PLoS Genet.">
        <title>Genome Sequence and Transcriptome Analyses of Chrysochromulina tobin: Metabolic Tools for Enhanced Algal Fitness in the Prominent Order Prymnesiales (Haptophyceae).</title>
        <authorList>
            <person name="Hovde B.T."/>
            <person name="Deodato C.R."/>
            <person name="Hunsperger H.M."/>
            <person name="Ryken S.A."/>
            <person name="Yost W."/>
            <person name="Jha R.K."/>
            <person name="Patterson J."/>
            <person name="Monnat R.J. Jr."/>
            <person name="Barlow S.B."/>
            <person name="Starkenburg S.R."/>
            <person name="Cattolico R.A."/>
        </authorList>
    </citation>
    <scope>NUCLEOTIDE SEQUENCE</scope>
    <source>
        <strain evidence="2">CCMP291</strain>
    </source>
</reference>
<dbReference type="Proteomes" id="UP000037460">
    <property type="component" value="Unassembled WGS sequence"/>
</dbReference>
<comment type="caution">
    <text evidence="1">The sequence shown here is derived from an EMBL/GenBank/DDBJ whole genome shotgun (WGS) entry which is preliminary data.</text>
</comment>
<dbReference type="EMBL" id="JWZX01003335">
    <property type="protein sequence ID" value="KOO21776.1"/>
    <property type="molecule type" value="Genomic_DNA"/>
</dbReference>
<accession>A0A0M0J597</accession>
<proteinExistence type="predicted"/>
<organism evidence="1 2">
    <name type="scientific">Chrysochromulina tobinii</name>
    <dbReference type="NCBI Taxonomy" id="1460289"/>
    <lineage>
        <taxon>Eukaryota</taxon>
        <taxon>Haptista</taxon>
        <taxon>Haptophyta</taxon>
        <taxon>Prymnesiophyceae</taxon>
        <taxon>Prymnesiales</taxon>
        <taxon>Chrysochromulinaceae</taxon>
        <taxon>Chrysochromulina</taxon>
    </lineage>
</organism>
<sequence length="147" mass="15824">MAQYLVDLHDSKATFNFCGGMMFQLILSDKLREHLASGNAQTPVVYDAKANRMARIPGYSKSAEADNAKIFHGREVRQVPTATGGMGFAIHLTKAGGDDPEGWTAPELAGYDGWGHDASRQWRTAEDGCEGHPSPAAPAKIGFGRAF</sequence>